<evidence type="ECO:0000256" key="6">
    <source>
        <dbReference type="ARBA" id="ARBA00023014"/>
    </source>
</evidence>
<evidence type="ECO:0000256" key="2">
    <source>
        <dbReference type="ARBA" id="ARBA00022448"/>
    </source>
</evidence>
<sequence length="69" mass="7070">MDITIDHDKCMGAGQCALIAPEVFDQGDDGMALLLVDRPGTAQAPAVREAAESCPLSAISVADDRPGTA</sequence>
<keyword evidence="11" id="KW-1185">Reference proteome</keyword>
<dbReference type="SUPFAM" id="SSF54862">
    <property type="entry name" value="4Fe-4S ferredoxins"/>
    <property type="match status" value="1"/>
</dbReference>
<dbReference type="PANTHER" id="PTHR36923:SF3">
    <property type="entry name" value="FERREDOXIN"/>
    <property type="match status" value="1"/>
</dbReference>
<evidence type="ECO:0000256" key="3">
    <source>
        <dbReference type="ARBA" id="ARBA00022723"/>
    </source>
</evidence>
<dbReference type="EMBL" id="JBHVZQ010000078">
    <property type="protein sequence ID" value="MFF1278952.1"/>
    <property type="molecule type" value="Genomic_DNA"/>
</dbReference>
<dbReference type="InterPro" id="IPR051269">
    <property type="entry name" value="Fe-S_cluster_ET"/>
</dbReference>
<reference evidence="10 11" key="1">
    <citation type="submission" date="2024-09" db="EMBL/GenBank/DDBJ databases">
        <title>The Natural Products Discovery Center: Release of the First 8490 Sequenced Strains for Exploring Actinobacteria Biosynthetic Diversity.</title>
        <authorList>
            <person name="Kalkreuter E."/>
            <person name="Kautsar S.A."/>
            <person name="Yang D."/>
            <person name="Bader C.D."/>
            <person name="Teijaro C.N."/>
            <person name="Fluegel L."/>
            <person name="Davis C.M."/>
            <person name="Simpson J.R."/>
            <person name="Lauterbach L."/>
            <person name="Steele A.D."/>
            <person name="Gui C."/>
            <person name="Meng S."/>
            <person name="Li G."/>
            <person name="Viehrig K."/>
            <person name="Ye F."/>
            <person name="Su P."/>
            <person name="Kiefer A.F."/>
            <person name="Nichols A."/>
            <person name="Cepeda A.J."/>
            <person name="Yan W."/>
            <person name="Fan B."/>
            <person name="Jiang Y."/>
            <person name="Adhikari A."/>
            <person name="Zheng C.-J."/>
            <person name="Schuster L."/>
            <person name="Cowan T.M."/>
            <person name="Smanski M.J."/>
            <person name="Chevrette M.G."/>
            <person name="De Carvalho L.P.S."/>
            <person name="Shen B."/>
        </authorList>
    </citation>
    <scope>NUCLEOTIDE SEQUENCE [LARGE SCALE GENOMIC DNA]</scope>
    <source>
        <strain evidence="10 11">NPDC058328</strain>
    </source>
</reference>
<dbReference type="Proteomes" id="UP001601627">
    <property type="component" value="Unassembled WGS sequence"/>
</dbReference>
<dbReference type="InterPro" id="IPR001080">
    <property type="entry name" value="3Fe4S_ferredoxin"/>
</dbReference>
<dbReference type="Gene3D" id="3.30.70.20">
    <property type="match status" value="1"/>
</dbReference>
<dbReference type="InterPro" id="IPR017896">
    <property type="entry name" value="4Fe4S_Fe-S-bd"/>
</dbReference>
<dbReference type="PROSITE" id="PS51379">
    <property type="entry name" value="4FE4S_FER_2"/>
    <property type="match status" value="1"/>
</dbReference>
<evidence type="ECO:0000313" key="10">
    <source>
        <dbReference type="EMBL" id="MFF1278952.1"/>
    </source>
</evidence>
<name>A0ABW6QIX2_9ACTN</name>
<keyword evidence="2 8" id="KW-0813">Transport</keyword>
<comment type="cofactor">
    <cofactor evidence="1">
        <name>[3Fe-4S] cluster</name>
        <dbReference type="ChEBI" id="CHEBI:21137"/>
    </cofactor>
</comment>
<accession>A0ABW6QIX2</accession>
<dbReference type="Pfam" id="PF13459">
    <property type="entry name" value="Fer4_15"/>
    <property type="match status" value="1"/>
</dbReference>
<evidence type="ECO:0000256" key="5">
    <source>
        <dbReference type="ARBA" id="ARBA00023004"/>
    </source>
</evidence>
<keyword evidence="3 8" id="KW-0479">Metal-binding</keyword>
<evidence type="ECO:0000256" key="8">
    <source>
        <dbReference type="RuleBase" id="RU368020"/>
    </source>
</evidence>
<comment type="function">
    <text evidence="8">Ferredoxins are iron-sulfur proteins that transfer electrons in a wide variety of metabolic reactions.</text>
</comment>
<dbReference type="PRINTS" id="PR00352">
    <property type="entry name" value="3FE4SFRDOXIN"/>
</dbReference>
<evidence type="ECO:0000256" key="1">
    <source>
        <dbReference type="ARBA" id="ARBA00001927"/>
    </source>
</evidence>
<evidence type="ECO:0000256" key="4">
    <source>
        <dbReference type="ARBA" id="ARBA00022982"/>
    </source>
</evidence>
<comment type="caution">
    <text evidence="10">The sequence shown here is derived from an EMBL/GenBank/DDBJ whole genome shotgun (WGS) entry which is preliminary data.</text>
</comment>
<keyword evidence="5 8" id="KW-0408">Iron</keyword>
<dbReference type="RefSeq" id="WP_149553049.1">
    <property type="nucleotide sequence ID" value="NZ_JBHVZQ010000078.1"/>
</dbReference>
<proteinExistence type="predicted"/>
<keyword evidence="6 8" id="KW-0411">Iron-sulfur</keyword>
<keyword evidence="7" id="KW-0003">3Fe-4S</keyword>
<feature type="domain" description="4Fe-4S ferredoxin-type" evidence="9">
    <location>
        <begin position="1"/>
        <end position="29"/>
    </location>
</feature>
<gene>
    <name evidence="10" type="ORF">ACFVZC_37240</name>
</gene>
<dbReference type="PANTHER" id="PTHR36923">
    <property type="entry name" value="FERREDOXIN"/>
    <property type="match status" value="1"/>
</dbReference>
<evidence type="ECO:0000256" key="7">
    <source>
        <dbReference type="ARBA" id="ARBA00023291"/>
    </source>
</evidence>
<keyword evidence="4 8" id="KW-0249">Electron transport</keyword>
<evidence type="ECO:0000313" key="11">
    <source>
        <dbReference type="Proteomes" id="UP001601627"/>
    </source>
</evidence>
<protein>
    <recommendedName>
        <fullName evidence="8">Ferredoxin</fullName>
    </recommendedName>
</protein>
<evidence type="ECO:0000259" key="9">
    <source>
        <dbReference type="PROSITE" id="PS51379"/>
    </source>
</evidence>
<organism evidence="10 11">
    <name type="scientific">Streptomyces marokkonensis</name>
    <dbReference type="NCBI Taxonomy" id="324855"/>
    <lineage>
        <taxon>Bacteria</taxon>
        <taxon>Bacillati</taxon>
        <taxon>Actinomycetota</taxon>
        <taxon>Actinomycetes</taxon>
        <taxon>Kitasatosporales</taxon>
        <taxon>Streptomycetaceae</taxon>
        <taxon>Streptomyces</taxon>
    </lineage>
</organism>